<evidence type="ECO:0000313" key="2">
    <source>
        <dbReference type="EMBL" id="MDG3017025.1"/>
    </source>
</evidence>
<dbReference type="InterPro" id="IPR027843">
    <property type="entry name" value="DUF4440"/>
</dbReference>
<keyword evidence="3" id="KW-1185">Reference proteome</keyword>
<evidence type="ECO:0000259" key="1">
    <source>
        <dbReference type="Pfam" id="PF14534"/>
    </source>
</evidence>
<proteinExistence type="predicted"/>
<dbReference type="AlphaFoldDB" id="A0A9X4M2U1"/>
<feature type="domain" description="DUF4440" evidence="1">
    <location>
        <begin position="18"/>
        <end position="117"/>
    </location>
</feature>
<dbReference type="Proteomes" id="UP001152755">
    <property type="component" value="Unassembled WGS sequence"/>
</dbReference>
<gene>
    <name evidence="2" type="ORF">NVS88_20940</name>
</gene>
<dbReference type="InterPro" id="IPR032710">
    <property type="entry name" value="NTF2-like_dom_sf"/>
</dbReference>
<dbReference type="SUPFAM" id="SSF54427">
    <property type="entry name" value="NTF2-like"/>
    <property type="match status" value="1"/>
</dbReference>
<comment type="caution">
    <text evidence="2">The sequence shown here is derived from an EMBL/GenBank/DDBJ whole genome shotgun (WGS) entry which is preliminary data.</text>
</comment>
<organism evidence="2 3">
    <name type="scientific">Speluncibacter jeojiensis</name>
    <dbReference type="NCBI Taxonomy" id="2710754"/>
    <lineage>
        <taxon>Bacteria</taxon>
        <taxon>Bacillati</taxon>
        <taxon>Actinomycetota</taxon>
        <taxon>Actinomycetes</taxon>
        <taxon>Mycobacteriales</taxon>
        <taxon>Speluncibacteraceae</taxon>
        <taxon>Speluncibacter</taxon>
    </lineage>
</organism>
<reference evidence="2" key="1">
    <citation type="submission" date="2022-08" db="EMBL/GenBank/DDBJ databases">
        <title>Genome analysis of Corynebacteriales strain.</title>
        <authorList>
            <person name="Lee S.D."/>
        </authorList>
    </citation>
    <scope>NUCLEOTIDE SEQUENCE</scope>
    <source>
        <strain evidence="2">D3-21</strain>
    </source>
</reference>
<dbReference type="EMBL" id="JANRHA010000021">
    <property type="protein sequence ID" value="MDG3017025.1"/>
    <property type="molecule type" value="Genomic_DNA"/>
</dbReference>
<sequence>MTMNDEQCRRAVAPDELAELFTAYFNGGDLDALVALYEPSALFFAGPGEPSRGRDQIAVSLRVMFDAEATIRLEQRRIRVVGDVAVISNNATVTTGWDTAVTVTTEVARRQVDGTWLYVLDDPFFSA</sequence>
<evidence type="ECO:0000313" key="3">
    <source>
        <dbReference type="Proteomes" id="UP001152755"/>
    </source>
</evidence>
<dbReference type="Gene3D" id="3.10.450.50">
    <property type="match status" value="1"/>
</dbReference>
<name>A0A9X4M2U1_9ACTN</name>
<accession>A0A9X4M2U1</accession>
<dbReference type="Pfam" id="PF14534">
    <property type="entry name" value="DUF4440"/>
    <property type="match status" value="1"/>
</dbReference>
<protein>
    <submittedName>
        <fullName evidence="2">Nuclear transport factor 2 family protein</fullName>
    </submittedName>
</protein>
<dbReference type="RefSeq" id="WP_332520788.1">
    <property type="nucleotide sequence ID" value="NZ_JANRHA010000021.1"/>
</dbReference>